<feature type="region of interest" description="Disordered" evidence="3">
    <location>
        <begin position="307"/>
        <end position="343"/>
    </location>
</feature>
<name>A0A8T1I7Q2_9STRA</name>
<protein>
    <recommendedName>
        <fullName evidence="4">Nudix hydrolase domain-containing protein</fullName>
    </recommendedName>
</protein>
<dbReference type="SUPFAM" id="SSF55811">
    <property type="entry name" value="Nudix"/>
    <property type="match status" value="1"/>
</dbReference>
<dbReference type="Gene3D" id="3.90.79.10">
    <property type="entry name" value="Nucleoside Triphosphate Pyrophosphohydrolase"/>
    <property type="match status" value="1"/>
</dbReference>
<dbReference type="PANTHER" id="PTHR12629:SF0">
    <property type="entry name" value="DIPHOSPHOINOSITOL-POLYPHOSPHATE DIPHOSPHATASE"/>
    <property type="match status" value="1"/>
</dbReference>
<dbReference type="Proteomes" id="UP000760860">
    <property type="component" value="Unassembled WGS sequence"/>
</dbReference>
<dbReference type="Pfam" id="PF00293">
    <property type="entry name" value="NUDIX"/>
    <property type="match status" value="1"/>
</dbReference>
<comment type="caution">
    <text evidence="5">The sequence shown here is derived from an EMBL/GenBank/DDBJ whole genome shotgun (WGS) entry which is preliminary data.</text>
</comment>
<keyword evidence="2" id="KW-0378">Hydrolase</keyword>
<evidence type="ECO:0000256" key="2">
    <source>
        <dbReference type="ARBA" id="ARBA00022801"/>
    </source>
</evidence>
<evidence type="ECO:0000313" key="6">
    <source>
        <dbReference type="Proteomes" id="UP000760860"/>
    </source>
</evidence>
<gene>
    <name evidence="5" type="ORF">PC129_g9080</name>
</gene>
<dbReference type="PROSITE" id="PS51462">
    <property type="entry name" value="NUDIX"/>
    <property type="match status" value="1"/>
</dbReference>
<sequence length="343" mass="36666">MELPDPKYLVSHVGHDMQRFDKKRWSRLLSSAVVMRTNEQGQHQIVFLSSSNPKKGDFLLPKGGWDKGEDIKKAALGEVIEEVGVNAQLAHGLGKVKFEDAGKKYTYFAYLMKANKIYDDWAESIRYRLWVLLDEAEVMLARRGQKVKVVKRAMAVNPFVDTHLGDCAKRFDEVMSAPVKYVPNNVTFAFSFYGNPGVVQIGDRHQHAVDRASHTAEATAADAGLAACRRDDAGAEAGAARAHAQSLVAGERSNAGGAAIAHAGRGGEGDDRIVGGADFGPGKTTTSSSNTKLVAALVRSKGLAARGGSVEVNSDGGGADSIDAGAPRDRDQDAAAVQHPILN</sequence>
<keyword evidence="1" id="KW-0479">Metal-binding</keyword>
<proteinExistence type="predicted"/>
<feature type="region of interest" description="Disordered" evidence="3">
    <location>
        <begin position="259"/>
        <end position="289"/>
    </location>
</feature>
<accession>A0A8T1I7Q2</accession>
<evidence type="ECO:0000256" key="3">
    <source>
        <dbReference type="SAM" id="MobiDB-lite"/>
    </source>
</evidence>
<dbReference type="AlphaFoldDB" id="A0A8T1I7Q2"/>
<evidence type="ECO:0000256" key="1">
    <source>
        <dbReference type="ARBA" id="ARBA00022723"/>
    </source>
</evidence>
<dbReference type="GO" id="GO:0016787">
    <property type="term" value="F:hydrolase activity"/>
    <property type="evidence" value="ECO:0007669"/>
    <property type="project" value="UniProtKB-KW"/>
</dbReference>
<dbReference type="PANTHER" id="PTHR12629">
    <property type="entry name" value="DIPHOSPHOINOSITOL POLYPHOSPHATE PHOSPHOHYDROLASE"/>
    <property type="match status" value="1"/>
</dbReference>
<evidence type="ECO:0000259" key="4">
    <source>
        <dbReference type="PROSITE" id="PS51462"/>
    </source>
</evidence>
<evidence type="ECO:0000313" key="5">
    <source>
        <dbReference type="EMBL" id="KAG3220146.1"/>
    </source>
</evidence>
<dbReference type="InterPro" id="IPR015797">
    <property type="entry name" value="NUDIX_hydrolase-like_dom_sf"/>
</dbReference>
<dbReference type="VEuPathDB" id="FungiDB:PC110_g15303"/>
<dbReference type="GO" id="GO:0005737">
    <property type="term" value="C:cytoplasm"/>
    <property type="evidence" value="ECO:0007669"/>
    <property type="project" value="TreeGrafter"/>
</dbReference>
<feature type="domain" description="Nudix hydrolase" evidence="4">
    <location>
        <begin position="25"/>
        <end position="155"/>
    </location>
</feature>
<dbReference type="EMBL" id="RCMV01000278">
    <property type="protein sequence ID" value="KAG3220146.1"/>
    <property type="molecule type" value="Genomic_DNA"/>
</dbReference>
<dbReference type="InterPro" id="IPR000086">
    <property type="entry name" value="NUDIX_hydrolase_dom"/>
</dbReference>
<dbReference type="GO" id="GO:0046872">
    <property type="term" value="F:metal ion binding"/>
    <property type="evidence" value="ECO:0007669"/>
    <property type="project" value="UniProtKB-KW"/>
</dbReference>
<reference evidence="5" key="1">
    <citation type="submission" date="2018-05" db="EMBL/GenBank/DDBJ databases">
        <title>Effector identification in a new, highly contiguous assembly of the strawberry crown rot pathogen Phytophthora cactorum.</title>
        <authorList>
            <person name="Armitage A.D."/>
            <person name="Nellist C.F."/>
            <person name="Bates H."/>
            <person name="Vickerstaff R.J."/>
            <person name="Harrison R.J."/>
        </authorList>
    </citation>
    <scope>NUCLEOTIDE SEQUENCE</scope>
    <source>
        <strain evidence="5">P421</strain>
    </source>
</reference>
<organism evidence="5 6">
    <name type="scientific">Phytophthora cactorum</name>
    <dbReference type="NCBI Taxonomy" id="29920"/>
    <lineage>
        <taxon>Eukaryota</taxon>
        <taxon>Sar</taxon>
        <taxon>Stramenopiles</taxon>
        <taxon>Oomycota</taxon>
        <taxon>Peronosporomycetes</taxon>
        <taxon>Peronosporales</taxon>
        <taxon>Peronosporaceae</taxon>
        <taxon>Phytophthora</taxon>
    </lineage>
</organism>
<dbReference type="GO" id="GO:0005634">
    <property type="term" value="C:nucleus"/>
    <property type="evidence" value="ECO:0007669"/>
    <property type="project" value="TreeGrafter"/>
</dbReference>